<name>A0ABN6DIM1_ERWRD</name>
<evidence type="ECO:0008006" key="3">
    <source>
        <dbReference type="Google" id="ProtNLM"/>
    </source>
</evidence>
<dbReference type="Proteomes" id="UP000677515">
    <property type="component" value="Chromosome"/>
</dbReference>
<evidence type="ECO:0000313" key="2">
    <source>
        <dbReference type="Proteomes" id="UP000677515"/>
    </source>
</evidence>
<dbReference type="InterPro" id="IPR025320">
    <property type="entry name" value="DUF4225"/>
</dbReference>
<gene>
    <name evidence="1" type="ORF">ERHA53_07980</name>
</gene>
<organism evidence="1 2">
    <name type="scientific">Erwinia rhapontici</name>
    <name type="common">Pectobacterium rhapontici</name>
    <dbReference type="NCBI Taxonomy" id="55212"/>
    <lineage>
        <taxon>Bacteria</taxon>
        <taxon>Pseudomonadati</taxon>
        <taxon>Pseudomonadota</taxon>
        <taxon>Gammaproteobacteria</taxon>
        <taxon>Enterobacterales</taxon>
        <taxon>Erwiniaceae</taxon>
        <taxon>Erwinia</taxon>
    </lineage>
</organism>
<reference evidence="1 2" key="1">
    <citation type="submission" date="2021-01" db="EMBL/GenBank/DDBJ databases">
        <title>Complete genome sequence of Erwinia rhapontici MAFF 311153.</title>
        <authorList>
            <person name="Morohoshi T."/>
            <person name="Someya N."/>
        </authorList>
    </citation>
    <scope>NUCLEOTIDE SEQUENCE [LARGE SCALE GENOMIC DNA]</scope>
    <source>
        <strain evidence="1 2">MAFF 311153</strain>
    </source>
</reference>
<protein>
    <recommendedName>
        <fullName evidence="3">DUF4225 domain-containing protein</fullName>
    </recommendedName>
</protein>
<proteinExistence type="predicted"/>
<dbReference type="Pfam" id="PF13988">
    <property type="entry name" value="DUF4225"/>
    <property type="match status" value="1"/>
</dbReference>
<dbReference type="RefSeq" id="WP_133843572.1">
    <property type="nucleotide sequence ID" value="NZ_AP024329.1"/>
</dbReference>
<sequence length="269" mass="29362">MDIYLNRRSNDNKYFSAMGQSAASDLYRVAEIVAGKHIRDHFIRARFLDEVKAFANANLHEINKSKSDAQCKAAINNIREESNNISTQGDRLTMGQAKIFLTVSMEKYNKELGYTIDAVNLVVGTVQLAGGVSIARSAIKTASLIGKIAGSYVAISGGSSATESLYKLNGDANPPSFLKDAYVGAAKFMGFNKKLGLTAYHSMEIISSAYGVFRLGLKPGAHRLYRFIPADFRIQVNQMSRASLTLEILVSGNNLRVISGMNFNNKSTP</sequence>
<evidence type="ECO:0000313" key="1">
    <source>
        <dbReference type="EMBL" id="BCQ33455.1"/>
    </source>
</evidence>
<keyword evidence="2" id="KW-1185">Reference proteome</keyword>
<accession>A0ABN6DIM1</accession>
<dbReference type="EMBL" id="AP024329">
    <property type="protein sequence ID" value="BCQ33455.1"/>
    <property type="molecule type" value="Genomic_DNA"/>
</dbReference>